<evidence type="ECO:0000256" key="5">
    <source>
        <dbReference type="ARBA" id="ARBA00023136"/>
    </source>
</evidence>
<keyword evidence="4 6" id="KW-1133">Transmembrane helix</keyword>
<organism evidence="8 9">
    <name type="scientific">Alteromonas australica</name>
    <dbReference type="NCBI Taxonomy" id="589873"/>
    <lineage>
        <taxon>Bacteria</taxon>
        <taxon>Pseudomonadati</taxon>
        <taxon>Pseudomonadota</taxon>
        <taxon>Gammaproteobacteria</taxon>
        <taxon>Alteromonadales</taxon>
        <taxon>Alteromonadaceae</taxon>
        <taxon>Alteromonas/Salinimonas group</taxon>
        <taxon>Alteromonas</taxon>
    </lineage>
</organism>
<evidence type="ECO:0000259" key="7">
    <source>
        <dbReference type="Pfam" id="PF01545"/>
    </source>
</evidence>
<feature type="transmembrane region" description="Helical" evidence="6">
    <location>
        <begin position="46"/>
        <end position="67"/>
    </location>
</feature>
<dbReference type="PANTHER" id="PTHR11562:SF17">
    <property type="entry name" value="RE54080P-RELATED"/>
    <property type="match status" value="1"/>
</dbReference>
<evidence type="ECO:0000313" key="8">
    <source>
        <dbReference type="EMBL" id="AIF98453.1"/>
    </source>
</evidence>
<reference evidence="8 9" key="1">
    <citation type="submission" date="2014-06" db="EMBL/GenBank/DDBJ databases">
        <title>Genomes of Alteromonas australica, a world apart.</title>
        <authorList>
            <person name="Gonzaga A."/>
            <person name="Lopez-Perez M."/>
            <person name="Rodriguez-Valera F."/>
        </authorList>
    </citation>
    <scope>NUCLEOTIDE SEQUENCE [LARGE SCALE GENOMIC DNA]</scope>
    <source>
        <strain evidence="8 9">H 17</strain>
    </source>
</reference>
<evidence type="ECO:0000313" key="9">
    <source>
        <dbReference type="Proteomes" id="UP000056090"/>
    </source>
</evidence>
<gene>
    <name evidence="8" type="ORF">EP13_06970</name>
</gene>
<dbReference type="InterPro" id="IPR050681">
    <property type="entry name" value="CDF/SLC30A"/>
</dbReference>
<dbReference type="Pfam" id="PF01545">
    <property type="entry name" value="Cation_efflux"/>
    <property type="match status" value="1"/>
</dbReference>
<dbReference type="GO" id="GO:0005886">
    <property type="term" value="C:plasma membrane"/>
    <property type="evidence" value="ECO:0007669"/>
    <property type="project" value="TreeGrafter"/>
</dbReference>
<dbReference type="InterPro" id="IPR027469">
    <property type="entry name" value="Cation_efflux_TMD_sf"/>
</dbReference>
<keyword evidence="9" id="KW-1185">Reference proteome</keyword>
<feature type="domain" description="Cation efflux protein transmembrane" evidence="7">
    <location>
        <begin position="23"/>
        <end position="195"/>
    </location>
</feature>
<evidence type="ECO:0000256" key="6">
    <source>
        <dbReference type="SAM" id="Phobius"/>
    </source>
</evidence>
<proteinExistence type="predicted"/>
<dbReference type="GeneID" id="78254654"/>
<dbReference type="AlphaFoldDB" id="A0A075NYA1"/>
<feature type="transmembrane region" description="Helical" evidence="6">
    <location>
        <begin position="18"/>
        <end position="40"/>
    </location>
</feature>
<dbReference type="RefSeq" id="WP_044056642.1">
    <property type="nucleotide sequence ID" value="NZ_CBCSKJ010000001.1"/>
</dbReference>
<dbReference type="GO" id="GO:0005385">
    <property type="term" value="F:zinc ion transmembrane transporter activity"/>
    <property type="evidence" value="ECO:0007669"/>
    <property type="project" value="TreeGrafter"/>
</dbReference>
<name>A0A075NYA1_9ALTE</name>
<dbReference type="Proteomes" id="UP000056090">
    <property type="component" value="Chromosome"/>
</dbReference>
<feature type="transmembrane region" description="Helical" evidence="6">
    <location>
        <begin position="169"/>
        <end position="190"/>
    </location>
</feature>
<dbReference type="Gene3D" id="1.20.1510.10">
    <property type="entry name" value="Cation efflux protein transmembrane domain"/>
    <property type="match status" value="1"/>
</dbReference>
<evidence type="ECO:0000256" key="2">
    <source>
        <dbReference type="ARBA" id="ARBA00022692"/>
    </source>
</evidence>
<keyword evidence="2 6" id="KW-0812">Transmembrane</keyword>
<dbReference type="SUPFAM" id="SSF161111">
    <property type="entry name" value="Cation efflux protein transmembrane domain-like"/>
    <property type="match status" value="1"/>
</dbReference>
<dbReference type="InterPro" id="IPR058533">
    <property type="entry name" value="Cation_efflux_TM"/>
</dbReference>
<evidence type="ECO:0000256" key="4">
    <source>
        <dbReference type="ARBA" id="ARBA00022989"/>
    </source>
</evidence>
<keyword evidence="5 6" id="KW-0472">Membrane</keyword>
<feature type="transmembrane region" description="Helical" evidence="6">
    <location>
        <begin position="108"/>
        <end position="128"/>
    </location>
</feature>
<keyword evidence="3" id="KW-0813">Transport</keyword>
<protein>
    <submittedName>
        <fullName evidence="8">Membrane protein</fullName>
    </submittedName>
</protein>
<sequence>MSGCGCEIEIKDQEQKAVLYWLLGINAVMFIIEMSVGLLADSTALIADSLDMLADAVVYGVGIYAVGKTIIHKANAAKVSGYFQLALGLLILFDIARRATFGSEPESMLMMSMGCVALIANVICLAIIRKQKNGEVHMRASWIFSANDVIANMGVILAGSMVYQFDTRWPDLVIGFIVSIVVLRGAVLILKDARQEFRENSSTNGEIV</sequence>
<dbReference type="EMBL" id="CP008849">
    <property type="protein sequence ID" value="AIF98453.1"/>
    <property type="molecule type" value="Genomic_DNA"/>
</dbReference>
<dbReference type="PANTHER" id="PTHR11562">
    <property type="entry name" value="CATION EFFLUX PROTEIN/ ZINC TRANSPORTER"/>
    <property type="match status" value="1"/>
</dbReference>
<evidence type="ECO:0000256" key="1">
    <source>
        <dbReference type="ARBA" id="ARBA00004141"/>
    </source>
</evidence>
<accession>A0A075NYA1</accession>
<keyword evidence="3" id="KW-0406">Ion transport</keyword>
<comment type="subcellular location">
    <subcellularLocation>
        <location evidence="1">Membrane</location>
        <topology evidence="1">Multi-pass membrane protein</topology>
    </subcellularLocation>
</comment>
<keyword evidence="3" id="KW-0864">Zinc transport</keyword>
<feature type="transmembrane region" description="Helical" evidence="6">
    <location>
        <begin position="140"/>
        <end position="163"/>
    </location>
</feature>
<feature type="transmembrane region" description="Helical" evidence="6">
    <location>
        <begin position="79"/>
        <end position="96"/>
    </location>
</feature>
<evidence type="ECO:0000256" key="3">
    <source>
        <dbReference type="ARBA" id="ARBA00022906"/>
    </source>
</evidence>
<dbReference type="eggNOG" id="COG1230">
    <property type="taxonomic scope" value="Bacteria"/>
</dbReference>
<dbReference type="KEGG" id="aal:EP13_06970"/>
<keyword evidence="3" id="KW-0862">Zinc</keyword>